<keyword evidence="8 9" id="KW-0807">Transducer</keyword>
<feature type="transmembrane region" description="Helical" evidence="10">
    <location>
        <begin position="40"/>
        <end position="60"/>
    </location>
</feature>
<dbReference type="GO" id="GO:0008188">
    <property type="term" value="F:neuropeptide receptor activity"/>
    <property type="evidence" value="ECO:0007669"/>
    <property type="project" value="TreeGrafter"/>
</dbReference>
<feature type="domain" description="G-protein coupled receptors family 1 profile" evidence="11">
    <location>
        <begin position="1"/>
        <end position="245"/>
    </location>
</feature>
<feature type="transmembrane region" description="Helical" evidence="10">
    <location>
        <begin position="227"/>
        <end position="248"/>
    </location>
</feature>
<evidence type="ECO:0000256" key="5">
    <source>
        <dbReference type="ARBA" id="ARBA00023040"/>
    </source>
</evidence>
<dbReference type="AlphaFoldDB" id="A0AAV2SR99"/>
<comment type="caution">
    <text evidence="12">The sequence shown here is derived from an EMBL/GenBank/DDBJ whole genome shotgun (WGS) entry which is preliminary data.</text>
</comment>
<feature type="non-terminal residue" evidence="12">
    <location>
        <position position="1"/>
    </location>
</feature>
<dbReference type="Pfam" id="PF00001">
    <property type="entry name" value="7tm_1"/>
    <property type="match status" value="1"/>
</dbReference>
<evidence type="ECO:0000256" key="7">
    <source>
        <dbReference type="ARBA" id="ARBA00023170"/>
    </source>
</evidence>
<keyword evidence="3 9" id="KW-0812">Transmembrane</keyword>
<dbReference type="PROSITE" id="PS50262">
    <property type="entry name" value="G_PROTEIN_RECEP_F1_2"/>
    <property type="match status" value="1"/>
</dbReference>
<dbReference type="InterPro" id="IPR017452">
    <property type="entry name" value="GPCR_Rhodpsn_7TM"/>
</dbReference>
<evidence type="ECO:0000256" key="4">
    <source>
        <dbReference type="ARBA" id="ARBA00022989"/>
    </source>
</evidence>
<dbReference type="PROSITE" id="PS00237">
    <property type="entry name" value="G_PROTEIN_RECEP_F1_1"/>
    <property type="match status" value="1"/>
</dbReference>
<dbReference type="Proteomes" id="UP001497623">
    <property type="component" value="Unassembled WGS sequence"/>
</dbReference>
<gene>
    <name evidence="12" type="ORF">MNOR_LOCUS39907</name>
</gene>
<comment type="subcellular location">
    <subcellularLocation>
        <location evidence="1">Membrane</location>
        <topology evidence="1">Multi-pass membrane protein</topology>
    </subcellularLocation>
</comment>
<evidence type="ECO:0000313" key="13">
    <source>
        <dbReference type="Proteomes" id="UP001497623"/>
    </source>
</evidence>
<evidence type="ECO:0000259" key="11">
    <source>
        <dbReference type="PROSITE" id="PS50262"/>
    </source>
</evidence>
<evidence type="ECO:0000256" key="8">
    <source>
        <dbReference type="ARBA" id="ARBA00023224"/>
    </source>
</evidence>
<proteinExistence type="inferred from homology"/>
<dbReference type="PRINTS" id="PR00237">
    <property type="entry name" value="GPCRRHODOPSN"/>
</dbReference>
<protein>
    <recommendedName>
        <fullName evidence="11">G-protein coupled receptors family 1 profile domain-containing protein</fullName>
    </recommendedName>
</protein>
<organism evidence="12 13">
    <name type="scientific">Meganyctiphanes norvegica</name>
    <name type="common">Northern krill</name>
    <name type="synonym">Thysanopoda norvegica</name>
    <dbReference type="NCBI Taxonomy" id="48144"/>
    <lineage>
        <taxon>Eukaryota</taxon>
        <taxon>Metazoa</taxon>
        <taxon>Ecdysozoa</taxon>
        <taxon>Arthropoda</taxon>
        <taxon>Crustacea</taxon>
        <taxon>Multicrustacea</taxon>
        <taxon>Malacostraca</taxon>
        <taxon>Eumalacostraca</taxon>
        <taxon>Eucarida</taxon>
        <taxon>Euphausiacea</taxon>
        <taxon>Euphausiidae</taxon>
        <taxon>Meganyctiphanes</taxon>
    </lineage>
</organism>
<feature type="transmembrane region" description="Helical" evidence="10">
    <location>
        <begin position="186"/>
        <end position="207"/>
    </location>
</feature>
<evidence type="ECO:0000256" key="9">
    <source>
        <dbReference type="RuleBase" id="RU000688"/>
    </source>
</evidence>
<evidence type="ECO:0000256" key="2">
    <source>
        <dbReference type="ARBA" id="ARBA00010663"/>
    </source>
</evidence>
<dbReference type="PANTHER" id="PTHR24238:SF75">
    <property type="entry name" value="CHOLECYSTOKININ-LIKE RECEPTOR AT 17D1-RELATED"/>
    <property type="match status" value="1"/>
</dbReference>
<dbReference type="EMBL" id="CAXKWB010111274">
    <property type="protein sequence ID" value="CAL4233199.1"/>
    <property type="molecule type" value="Genomic_DNA"/>
</dbReference>
<evidence type="ECO:0000256" key="10">
    <source>
        <dbReference type="SAM" id="Phobius"/>
    </source>
</evidence>
<dbReference type="InterPro" id="IPR000276">
    <property type="entry name" value="GPCR_Rhodpsn"/>
</dbReference>
<dbReference type="PANTHER" id="PTHR24238">
    <property type="entry name" value="G-PROTEIN COUPLED RECEPTOR"/>
    <property type="match status" value="1"/>
</dbReference>
<name>A0AAV2SR99_MEGNR</name>
<evidence type="ECO:0000313" key="12">
    <source>
        <dbReference type="EMBL" id="CAL4233199.1"/>
    </source>
</evidence>
<reference evidence="12 13" key="1">
    <citation type="submission" date="2024-05" db="EMBL/GenBank/DDBJ databases">
        <authorList>
            <person name="Wallberg A."/>
        </authorList>
    </citation>
    <scope>NUCLEOTIDE SEQUENCE [LARGE SCALE GENOMIC DNA]</scope>
</reference>
<sequence>FLTAVSVSVSAWTLVTISLERFYGICYPLQARRWRSVSHAYICCSAVWLLSLIAMSPVAVTSTLHPIQGGRHKCREVWPSKEVEQVFTMFLLLVLLMVPLLLMLIAYIRIAQVLSQAIREEEVHTSNHGGSTIEMSNIGTPNGDRKFQHQASFTSVEKFRLRQQPTNKSILRRTNQEQFLKSKRRIIKMLTVVVVEFFVCWTPLYVINTAAQWVPNVIYGNLGLVGISTFQLLSYLSSCCNPLTYCFMSRSFRRAFMNAFGCKVTVSAACIVSTANSQDHLRLAHQ</sequence>
<keyword evidence="4 10" id="KW-1133">Transmembrane helix</keyword>
<comment type="similarity">
    <text evidence="2 9">Belongs to the G-protein coupled receptor 1 family.</text>
</comment>
<evidence type="ECO:0000256" key="6">
    <source>
        <dbReference type="ARBA" id="ARBA00023136"/>
    </source>
</evidence>
<keyword evidence="6 10" id="KW-0472">Membrane</keyword>
<feature type="non-terminal residue" evidence="12">
    <location>
        <position position="286"/>
    </location>
</feature>
<feature type="transmembrane region" description="Helical" evidence="10">
    <location>
        <begin position="86"/>
        <end position="108"/>
    </location>
</feature>
<evidence type="ECO:0000256" key="3">
    <source>
        <dbReference type="ARBA" id="ARBA00022692"/>
    </source>
</evidence>
<evidence type="ECO:0000256" key="1">
    <source>
        <dbReference type="ARBA" id="ARBA00004141"/>
    </source>
</evidence>
<dbReference type="GO" id="GO:0005886">
    <property type="term" value="C:plasma membrane"/>
    <property type="evidence" value="ECO:0007669"/>
    <property type="project" value="TreeGrafter"/>
</dbReference>
<keyword evidence="7 9" id="KW-0675">Receptor</keyword>
<dbReference type="SUPFAM" id="SSF81321">
    <property type="entry name" value="Family A G protein-coupled receptor-like"/>
    <property type="match status" value="1"/>
</dbReference>
<keyword evidence="5 9" id="KW-0297">G-protein coupled receptor</keyword>
<keyword evidence="13" id="KW-1185">Reference proteome</keyword>
<dbReference type="Gene3D" id="1.20.1070.10">
    <property type="entry name" value="Rhodopsin 7-helix transmembrane proteins"/>
    <property type="match status" value="1"/>
</dbReference>
<accession>A0AAV2SR99</accession>